<dbReference type="PRINTS" id="PR00253">
    <property type="entry name" value="GABAARECEPTR"/>
</dbReference>
<dbReference type="InterPro" id="IPR006028">
    <property type="entry name" value="GABAA/Glycine_rcpt"/>
</dbReference>
<dbReference type="Gene3D" id="1.20.58.390">
    <property type="entry name" value="Neurotransmitter-gated ion-channel transmembrane domain"/>
    <property type="match status" value="1"/>
</dbReference>
<evidence type="ECO:0000256" key="1">
    <source>
        <dbReference type="SAM" id="Phobius"/>
    </source>
</evidence>
<sequence>MTSIVGTRRTCGIGASKTTVWRMLDNYYLLQLYIPSTMLVIVSWVSFWLDRTAVPARVTLGVTTLLTMTTQVDIRAHPEREVWIKQGVNGYSDASELLVLGHRRPSSYIRPV</sequence>
<keyword evidence="1" id="KW-0472">Membrane</keyword>
<evidence type="ECO:0000259" key="2">
    <source>
        <dbReference type="Pfam" id="PF02932"/>
    </source>
</evidence>
<reference evidence="4" key="1">
    <citation type="submission" date="2016-11" db="UniProtKB">
        <authorList>
            <consortium name="WormBaseParasite"/>
        </authorList>
    </citation>
    <scope>IDENTIFICATION</scope>
</reference>
<accession>A0A1I7WYQ9</accession>
<organism evidence="3 4">
    <name type="scientific">Heterorhabditis bacteriophora</name>
    <name type="common">Entomopathogenic nematode worm</name>
    <dbReference type="NCBI Taxonomy" id="37862"/>
    <lineage>
        <taxon>Eukaryota</taxon>
        <taxon>Metazoa</taxon>
        <taxon>Ecdysozoa</taxon>
        <taxon>Nematoda</taxon>
        <taxon>Chromadorea</taxon>
        <taxon>Rhabditida</taxon>
        <taxon>Rhabditina</taxon>
        <taxon>Rhabditomorpha</taxon>
        <taxon>Strongyloidea</taxon>
        <taxon>Heterorhabditidae</taxon>
        <taxon>Heterorhabditis</taxon>
    </lineage>
</organism>
<dbReference type="Proteomes" id="UP000095283">
    <property type="component" value="Unplaced"/>
</dbReference>
<dbReference type="GO" id="GO:0004888">
    <property type="term" value="F:transmembrane signaling receptor activity"/>
    <property type="evidence" value="ECO:0007669"/>
    <property type="project" value="InterPro"/>
</dbReference>
<dbReference type="PANTHER" id="PTHR18945">
    <property type="entry name" value="NEUROTRANSMITTER GATED ION CHANNEL"/>
    <property type="match status" value="1"/>
</dbReference>
<protein>
    <submittedName>
        <fullName evidence="4">Neur_chan_memb domain-containing protein</fullName>
    </submittedName>
</protein>
<evidence type="ECO:0000313" key="3">
    <source>
        <dbReference type="Proteomes" id="UP000095283"/>
    </source>
</evidence>
<evidence type="ECO:0000313" key="4">
    <source>
        <dbReference type="WBParaSite" id="Hba_10326"/>
    </source>
</evidence>
<name>A0A1I7WYQ9_HETBA</name>
<dbReference type="WBParaSite" id="Hba_10326">
    <property type="protein sequence ID" value="Hba_10326"/>
    <property type="gene ID" value="Hba_10326"/>
</dbReference>
<feature type="domain" description="Neurotransmitter-gated ion-channel transmembrane" evidence="2">
    <location>
        <begin position="32"/>
        <end position="71"/>
    </location>
</feature>
<dbReference type="InterPro" id="IPR006029">
    <property type="entry name" value="Neurotrans-gated_channel_TM"/>
</dbReference>
<keyword evidence="1" id="KW-0812">Transmembrane</keyword>
<dbReference type="AlphaFoldDB" id="A0A1I7WYQ9"/>
<dbReference type="InterPro" id="IPR036719">
    <property type="entry name" value="Neuro-gated_channel_TM_sf"/>
</dbReference>
<dbReference type="Pfam" id="PF02932">
    <property type="entry name" value="Neur_chan_memb"/>
    <property type="match status" value="1"/>
</dbReference>
<dbReference type="GO" id="GO:0005230">
    <property type="term" value="F:extracellular ligand-gated monoatomic ion channel activity"/>
    <property type="evidence" value="ECO:0007669"/>
    <property type="project" value="UniProtKB-ARBA"/>
</dbReference>
<proteinExistence type="predicted"/>
<dbReference type="InterPro" id="IPR006201">
    <property type="entry name" value="Neur_channel"/>
</dbReference>
<feature type="transmembrane region" description="Helical" evidence="1">
    <location>
        <begin position="27"/>
        <end position="49"/>
    </location>
</feature>
<dbReference type="GO" id="GO:0016020">
    <property type="term" value="C:membrane"/>
    <property type="evidence" value="ECO:0007669"/>
    <property type="project" value="InterPro"/>
</dbReference>
<keyword evidence="1" id="KW-1133">Transmembrane helix</keyword>
<dbReference type="InterPro" id="IPR038050">
    <property type="entry name" value="Neuro_actylchol_rec"/>
</dbReference>
<dbReference type="SUPFAM" id="SSF90112">
    <property type="entry name" value="Neurotransmitter-gated ion-channel transmembrane pore"/>
    <property type="match status" value="1"/>
</dbReference>
<keyword evidence="3" id="KW-1185">Reference proteome</keyword>